<dbReference type="PANTHER" id="PTHR43046:SF16">
    <property type="entry name" value="ADP-RIBOSE PYROPHOSPHATASE YJHB-RELATED"/>
    <property type="match status" value="1"/>
</dbReference>
<organism evidence="4 5">
    <name type="scientific">Sphaerimonospora cavernae</name>
    <dbReference type="NCBI Taxonomy" id="1740611"/>
    <lineage>
        <taxon>Bacteria</taxon>
        <taxon>Bacillati</taxon>
        <taxon>Actinomycetota</taxon>
        <taxon>Actinomycetes</taxon>
        <taxon>Streptosporangiales</taxon>
        <taxon>Streptosporangiaceae</taxon>
        <taxon>Sphaerimonospora</taxon>
    </lineage>
</organism>
<name>A0ABV6TXE5_9ACTN</name>
<comment type="cofactor">
    <cofactor evidence="1">
        <name>Mg(2+)</name>
        <dbReference type="ChEBI" id="CHEBI:18420"/>
    </cofactor>
</comment>
<dbReference type="Pfam" id="PF00293">
    <property type="entry name" value="NUDIX"/>
    <property type="match status" value="1"/>
</dbReference>
<dbReference type="SUPFAM" id="SSF55811">
    <property type="entry name" value="Nudix"/>
    <property type="match status" value="1"/>
</dbReference>
<feature type="domain" description="Nudix hydrolase" evidence="3">
    <location>
        <begin position="6"/>
        <end position="133"/>
    </location>
</feature>
<dbReference type="PROSITE" id="PS51462">
    <property type="entry name" value="NUDIX"/>
    <property type="match status" value="1"/>
</dbReference>
<evidence type="ECO:0000259" key="3">
    <source>
        <dbReference type="PROSITE" id="PS51462"/>
    </source>
</evidence>
<gene>
    <name evidence="4" type="ORF">ACFHYQ_01090</name>
</gene>
<sequence>MNDGILVRLRCSVIVFRDGKILLVHRDQDGTDNWVLPGGDPRPGEGMAACARREVLEETGLHVDPARCAFVFEAIDPTGTQRTLEIVFLATRPVTGDLHSVEPGLLPVFVSLDLLGRLRLRPPISGHLRGLHDRDLPPTVPFLGNLWRPQPALDIGAGISGFSPFGRWSAGGRGRARRLE</sequence>
<accession>A0ABV6TXE5</accession>
<evidence type="ECO:0000256" key="2">
    <source>
        <dbReference type="ARBA" id="ARBA00022801"/>
    </source>
</evidence>
<dbReference type="EMBL" id="JBHMQT010000003">
    <property type="protein sequence ID" value="MFC0860880.1"/>
    <property type="molecule type" value="Genomic_DNA"/>
</dbReference>
<dbReference type="Proteomes" id="UP001589870">
    <property type="component" value="Unassembled WGS sequence"/>
</dbReference>
<dbReference type="Gene3D" id="3.90.79.10">
    <property type="entry name" value="Nucleoside Triphosphate Pyrophosphohydrolase"/>
    <property type="match status" value="1"/>
</dbReference>
<dbReference type="InterPro" id="IPR000086">
    <property type="entry name" value="NUDIX_hydrolase_dom"/>
</dbReference>
<evidence type="ECO:0000313" key="5">
    <source>
        <dbReference type="Proteomes" id="UP001589870"/>
    </source>
</evidence>
<reference evidence="4 5" key="1">
    <citation type="submission" date="2024-09" db="EMBL/GenBank/DDBJ databases">
        <authorList>
            <person name="Sun Q."/>
            <person name="Mori K."/>
        </authorList>
    </citation>
    <scope>NUCLEOTIDE SEQUENCE [LARGE SCALE GENOMIC DNA]</scope>
    <source>
        <strain evidence="4 5">TBRC 1851</strain>
    </source>
</reference>
<dbReference type="PROSITE" id="PS00893">
    <property type="entry name" value="NUDIX_BOX"/>
    <property type="match status" value="1"/>
</dbReference>
<keyword evidence="5" id="KW-1185">Reference proteome</keyword>
<evidence type="ECO:0000313" key="4">
    <source>
        <dbReference type="EMBL" id="MFC0860880.1"/>
    </source>
</evidence>
<dbReference type="InterPro" id="IPR015797">
    <property type="entry name" value="NUDIX_hydrolase-like_dom_sf"/>
</dbReference>
<proteinExistence type="predicted"/>
<comment type="caution">
    <text evidence="4">The sequence shown here is derived from an EMBL/GenBank/DDBJ whole genome shotgun (WGS) entry which is preliminary data.</text>
</comment>
<dbReference type="RefSeq" id="WP_394299137.1">
    <property type="nucleotide sequence ID" value="NZ_JBHMQT010000003.1"/>
</dbReference>
<dbReference type="PANTHER" id="PTHR43046">
    <property type="entry name" value="GDP-MANNOSE MANNOSYL HYDROLASE"/>
    <property type="match status" value="1"/>
</dbReference>
<dbReference type="InterPro" id="IPR020084">
    <property type="entry name" value="NUDIX_hydrolase_CS"/>
</dbReference>
<keyword evidence="2" id="KW-0378">Hydrolase</keyword>
<evidence type="ECO:0000256" key="1">
    <source>
        <dbReference type="ARBA" id="ARBA00001946"/>
    </source>
</evidence>
<protein>
    <submittedName>
        <fullName evidence="4">NUDIX domain-containing protein</fullName>
    </submittedName>
</protein>